<evidence type="ECO:0000313" key="2">
    <source>
        <dbReference type="Proteomes" id="UP000076858"/>
    </source>
</evidence>
<evidence type="ECO:0000313" key="1">
    <source>
        <dbReference type="EMBL" id="KZS16336.1"/>
    </source>
</evidence>
<accession>A0A164ZGK7</accession>
<name>A0A164ZGK7_9CRUS</name>
<comment type="caution">
    <text evidence="1">The sequence shown here is derived from an EMBL/GenBank/DDBJ whole genome shotgun (WGS) entry which is preliminary data.</text>
</comment>
<proteinExistence type="predicted"/>
<organism evidence="1 2">
    <name type="scientific">Daphnia magna</name>
    <dbReference type="NCBI Taxonomy" id="35525"/>
    <lineage>
        <taxon>Eukaryota</taxon>
        <taxon>Metazoa</taxon>
        <taxon>Ecdysozoa</taxon>
        <taxon>Arthropoda</taxon>
        <taxon>Crustacea</taxon>
        <taxon>Branchiopoda</taxon>
        <taxon>Diplostraca</taxon>
        <taxon>Cladocera</taxon>
        <taxon>Anomopoda</taxon>
        <taxon>Daphniidae</taxon>
        <taxon>Daphnia</taxon>
    </lineage>
</organism>
<keyword evidence="2" id="KW-1185">Reference proteome</keyword>
<dbReference type="Proteomes" id="UP000076858">
    <property type="component" value="Unassembled WGS sequence"/>
</dbReference>
<reference evidence="1 2" key="1">
    <citation type="submission" date="2016-03" db="EMBL/GenBank/DDBJ databases">
        <title>EvidentialGene: Evidence-directed Construction of Genes on Genomes.</title>
        <authorList>
            <person name="Gilbert D.G."/>
            <person name="Choi J.-H."/>
            <person name="Mockaitis K."/>
            <person name="Colbourne J."/>
            <person name="Pfrender M."/>
        </authorList>
    </citation>
    <scope>NUCLEOTIDE SEQUENCE [LARGE SCALE GENOMIC DNA]</scope>
    <source>
        <strain evidence="1 2">Xinb3</strain>
        <tissue evidence="1">Complete organism</tissue>
    </source>
</reference>
<dbReference type="AlphaFoldDB" id="A0A164ZGK7"/>
<dbReference type="EMBL" id="LRGB01000725">
    <property type="protein sequence ID" value="KZS16336.1"/>
    <property type="molecule type" value="Genomic_DNA"/>
</dbReference>
<gene>
    <name evidence="1" type="ORF">APZ42_017985</name>
</gene>
<protein>
    <submittedName>
        <fullName evidence="1">Uncharacterized protein</fullName>
    </submittedName>
</protein>
<sequence>MAARKEAGDPPPETVTGVTVTPDDVVIIPATVAVAVTVTAAVVVDVLPTDALPGGILTAGGAATFSLDLSLL</sequence>